<dbReference type="Pfam" id="PF01910">
    <property type="entry name" value="Thiamine_BP"/>
    <property type="match status" value="1"/>
</dbReference>
<dbReference type="PANTHER" id="PTHR33777">
    <property type="entry name" value="UPF0045 PROTEIN ECM15"/>
    <property type="match status" value="1"/>
</dbReference>
<comment type="similarity">
    <text evidence="1">Belongs to the UPF0045 family.</text>
</comment>
<organism evidence="3 4">
    <name type="scientific">Propionigenium maris DSM 9537</name>
    <dbReference type="NCBI Taxonomy" id="1123000"/>
    <lineage>
        <taxon>Bacteria</taxon>
        <taxon>Fusobacteriati</taxon>
        <taxon>Fusobacteriota</taxon>
        <taxon>Fusobacteriia</taxon>
        <taxon>Fusobacteriales</taxon>
        <taxon>Fusobacteriaceae</taxon>
        <taxon>Propionigenium</taxon>
    </lineage>
</organism>
<name>A0A9W6LPL3_9FUSO</name>
<gene>
    <name evidence="3" type="ORF">PM10SUCC1_36580</name>
</gene>
<dbReference type="InterPro" id="IPR002767">
    <property type="entry name" value="Thiamine_BP"/>
</dbReference>
<dbReference type="InterPro" id="IPR029756">
    <property type="entry name" value="MTH1187/YkoF-like"/>
</dbReference>
<evidence type="ECO:0000256" key="1">
    <source>
        <dbReference type="ARBA" id="ARBA00010272"/>
    </source>
</evidence>
<dbReference type="Proteomes" id="UP001144471">
    <property type="component" value="Unassembled WGS sequence"/>
</dbReference>
<dbReference type="Gene3D" id="3.30.70.930">
    <property type="match status" value="1"/>
</dbReference>
<dbReference type="EMBL" id="BSDY01000036">
    <property type="protein sequence ID" value="GLI58144.1"/>
    <property type="molecule type" value="Genomic_DNA"/>
</dbReference>
<dbReference type="RefSeq" id="WP_281837820.1">
    <property type="nucleotide sequence ID" value="NZ_BSDY01000036.1"/>
</dbReference>
<dbReference type="PANTHER" id="PTHR33777:SF1">
    <property type="entry name" value="UPF0045 PROTEIN ECM15"/>
    <property type="match status" value="1"/>
</dbReference>
<dbReference type="AlphaFoldDB" id="A0A9W6LPL3"/>
<reference evidence="3" key="1">
    <citation type="submission" date="2022-12" db="EMBL/GenBank/DDBJ databases">
        <title>Reference genome sequencing for broad-spectrum identification of bacterial and archaeal isolates by mass spectrometry.</title>
        <authorList>
            <person name="Sekiguchi Y."/>
            <person name="Tourlousse D.M."/>
        </authorList>
    </citation>
    <scope>NUCLEOTIDE SEQUENCE</scope>
    <source>
        <strain evidence="3">10succ1</strain>
    </source>
</reference>
<comment type="caution">
    <text evidence="3">The sequence shown here is derived from an EMBL/GenBank/DDBJ whole genome shotgun (WGS) entry which is preliminary data.</text>
</comment>
<keyword evidence="4" id="KW-1185">Reference proteome</keyword>
<evidence type="ECO:0000259" key="2">
    <source>
        <dbReference type="Pfam" id="PF01910"/>
    </source>
</evidence>
<feature type="domain" description="Thiamine-binding protein" evidence="2">
    <location>
        <begin position="7"/>
        <end position="97"/>
    </location>
</feature>
<evidence type="ECO:0000313" key="4">
    <source>
        <dbReference type="Proteomes" id="UP001144471"/>
    </source>
</evidence>
<dbReference type="InterPro" id="IPR051614">
    <property type="entry name" value="UPF0045_domain"/>
</dbReference>
<protein>
    <recommendedName>
        <fullName evidence="2">Thiamine-binding protein domain-containing protein</fullName>
    </recommendedName>
</protein>
<accession>A0A9W6LPL3</accession>
<dbReference type="GO" id="GO:0005829">
    <property type="term" value="C:cytosol"/>
    <property type="evidence" value="ECO:0007669"/>
    <property type="project" value="TreeGrafter"/>
</dbReference>
<sequence length="99" mass="11028">MALANLDIQILPSLEGGTEKDKYRVIDAVIEYIQGTGLKYEVGALGTAVEGEFEELLEVLKKSQEICFTYGADRVCTVAKFDHKKEGITIDEKVAKFRK</sequence>
<proteinExistence type="inferred from homology"/>
<dbReference type="SUPFAM" id="SSF89957">
    <property type="entry name" value="MTH1187/YkoF-like"/>
    <property type="match status" value="1"/>
</dbReference>
<evidence type="ECO:0000313" key="3">
    <source>
        <dbReference type="EMBL" id="GLI58144.1"/>
    </source>
</evidence>